<dbReference type="Gene3D" id="3.40.50.2300">
    <property type="match status" value="2"/>
</dbReference>
<evidence type="ECO:0000313" key="2">
    <source>
        <dbReference type="Proteomes" id="UP000199494"/>
    </source>
</evidence>
<dbReference type="EMBL" id="FMZE01000007">
    <property type="protein sequence ID" value="SDD32398.1"/>
    <property type="molecule type" value="Genomic_DNA"/>
</dbReference>
<dbReference type="RefSeq" id="WP_091807206.1">
    <property type="nucleotide sequence ID" value="NZ_CP016353.1"/>
</dbReference>
<proteinExistence type="predicted"/>
<dbReference type="InterPro" id="IPR028082">
    <property type="entry name" value="Peripla_BP_I"/>
</dbReference>
<dbReference type="SUPFAM" id="SSF53822">
    <property type="entry name" value="Periplasmic binding protein-like I"/>
    <property type="match status" value="1"/>
</dbReference>
<protein>
    <submittedName>
        <fullName evidence="1">LacI family transcriptional regulator</fullName>
    </submittedName>
</protein>
<dbReference type="GO" id="GO:0003700">
    <property type="term" value="F:DNA-binding transcription factor activity"/>
    <property type="evidence" value="ECO:0007669"/>
    <property type="project" value="TreeGrafter"/>
</dbReference>
<dbReference type="PANTHER" id="PTHR30146:SF109">
    <property type="entry name" value="HTH-TYPE TRANSCRIPTIONAL REGULATOR GALS"/>
    <property type="match status" value="1"/>
</dbReference>
<dbReference type="PROSITE" id="PS50932">
    <property type="entry name" value="HTH_LACI_2"/>
    <property type="match status" value="1"/>
</dbReference>
<evidence type="ECO:0000313" key="1">
    <source>
        <dbReference type="EMBL" id="SDD32398.1"/>
    </source>
</evidence>
<reference evidence="1 2" key="1">
    <citation type="submission" date="2016-10" db="EMBL/GenBank/DDBJ databases">
        <authorList>
            <person name="de Groot N.N."/>
        </authorList>
    </citation>
    <scope>NUCLEOTIDE SEQUENCE [LARGE SCALE GENOMIC DNA]</scope>
    <source>
        <strain evidence="1 2">CGMCC 4.5506</strain>
    </source>
</reference>
<dbReference type="Pfam" id="PF13377">
    <property type="entry name" value="Peripla_BP_3"/>
    <property type="match status" value="1"/>
</dbReference>
<sequence>MTDVARAAGVSIKTVSRVVNAEAPVHPGTAAKVHAAIERLGFRRNAGARNLRTGSGTGTLGLIVEDIGNPFYSELHRAIERAAATGGRHVLAASSEGDEERERDLALEFCARRVDGLVIIACGERHDYLAAELKAGTPVVFVDRPCGELDADTVLADDEGGAAMAVAHLARLGHREIGFLGDAPEIHTTRQRLLGFRRGCEEAGIDYDERLVRLGLRARGTETDLADVSAALRDTGAATAIVTGNNRITVAALRTLAAGGRRPELVGFDDFELADLLDPPVSVVASDLTALGTTAAQLLLARTRGDRFPPKKVVLPMRLIDRSHPLPREESAP</sequence>
<dbReference type="Proteomes" id="UP000199494">
    <property type="component" value="Unassembled WGS sequence"/>
</dbReference>
<dbReference type="GO" id="GO:0000976">
    <property type="term" value="F:transcription cis-regulatory region binding"/>
    <property type="evidence" value="ECO:0007669"/>
    <property type="project" value="TreeGrafter"/>
</dbReference>
<keyword evidence="2" id="KW-1185">Reference proteome</keyword>
<dbReference type="KEGG" id="pmad:BAY61_24380"/>
<dbReference type="AlphaFoldDB" id="A0A222VV72"/>
<dbReference type="OrthoDB" id="59108at2"/>
<dbReference type="InterPro" id="IPR046335">
    <property type="entry name" value="LacI/GalR-like_sensor"/>
</dbReference>
<accession>A0A222VV72</accession>
<dbReference type="STRING" id="530584.SAMN05421630_107289"/>
<dbReference type="Gene3D" id="1.10.260.40">
    <property type="entry name" value="lambda repressor-like DNA-binding domains"/>
    <property type="match status" value="1"/>
</dbReference>
<dbReference type="InterPro" id="IPR010982">
    <property type="entry name" value="Lambda_DNA-bd_dom_sf"/>
</dbReference>
<dbReference type="CDD" id="cd06267">
    <property type="entry name" value="PBP1_LacI_sugar_binding-like"/>
    <property type="match status" value="1"/>
</dbReference>
<organism evidence="1 2">
    <name type="scientific">Prauserella marina</name>
    <dbReference type="NCBI Taxonomy" id="530584"/>
    <lineage>
        <taxon>Bacteria</taxon>
        <taxon>Bacillati</taxon>
        <taxon>Actinomycetota</taxon>
        <taxon>Actinomycetes</taxon>
        <taxon>Pseudonocardiales</taxon>
        <taxon>Pseudonocardiaceae</taxon>
        <taxon>Prauserella</taxon>
    </lineage>
</organism>
<dbReference type="PANTHER" id="PTHR30146">
    <property type="entry name" value="LACI-RELATED TRANSCRIPTIONAL REPRESSOR"/>
    <property type="match status" value="1"/>
</dbReference>
<dbReference type="SMART" id="SM00354">
    <property type="entry name" value="HTH_LACI"/>
    <property type="match status" value="1"/>
</dbReference>
<gene>
    <name evidence="1" type="ORF">SAMN05421630_107289</name>
</gene>
<dbReference type="PROSITE" id="PS00356">
    <property type="entry name" value="HTH_LACI_1"/>
    <property type="match status" value="1"/>
</dbReference>
<name>A0A222VV72_9PSEU</name>
<dbReference type="Pfam" id="PF00356">
    <property type="entry name" value="LacI"/>
    <property type="match status" value="1"/>
</dbReference>
<dbReference type="InterPro" id="IPR000843">
    <property type="entry name" value="HTH_LacI"/>
</dbReference>
<dbReference type="CDD" id="cd01392">
    <property type="entry name" value="HTH_LacI"/>
    <property type="match status" value="1"/>
</dbReference>
<dbReference type="SUPFAM" id="SSF47413">
    <property type="entry name" value="lambda repressor-like DNA-binding domains"/>
    <property type="match status" value="1"/>
</dbReference>